<dbReference type="EMBL" id="VYRZ01000003">
    <property type="protein sequence ID" value="KAA9085336.1"/>
    <property type="molecule type" value="Genomic_DNA"/>
</dbReference>
<organism evidence="3 4">
    <name type="scientific">Microbacterium radiodurans</name>
    <dbReference type="NCBI Taxonomy" id="661398"/>
    <lineage>
        <taxon>Bacteria</taxon>
        <taxon>Bacillati</taxon>
        <taxon>Actinomycetota</taxon>
        <taxon>Actinomycetes</taxon>
        <taxon>Micrococcales</taxon>
        <taxon>Microbacteriaceae</taxon>
        <taxon>Microbacterium</taxon>
    </lineage>
</organism>
<dbReference type="AlphaFoldDB" id="A0A5J5IPJ5"/>
<dbReference type="RefSeq" id="WP_150420058.1">
    <property type="nucleotide sequence ID" value="NZ_VYRZ01000003.1"/>
</dbReference>
<evidence type="ECO:0000313" key="4">
    <source>
        <dbReference type="Proteomes" id="UP000327039"/>
    </source>
</evidence>
<dbReference type="Pfam" id="PF13338">
    <property type="entry name" value="AbiEi_4"/>
    <property type="match status" value="1"/>
</dbReference>
<dbReference type="InterPro" id="IPR011335">
    <property type="entry name" value="Restrct_endonuc-II-like"/>
</dbReference>
<evidence type="ECO:0000259" key="2">
    <source>
        <dbReference type="Pfam" id="PF13338"/>
    </source>
</evidence>
<keyword evidence="4" id="KW-1185">Reference proteome</keyword>
<feature type="domain" description="DUF559" evidence="1">
    <location>
        <begin position="163"/>
        <end position="266"/>
    </location>
</feature>
<comment type="caution">
    <text evidence="3">The sequence shown here is derived from an EMBL/GenBank/DDBJ whole genome shotgun (WGS) entry which is preliminary data.</text>
</comment>
<protein>
    <submittedName>
        <fullName evidence="3">DUF559 domain-containing protein</fullName>
    </submittedName>
</protein>
<evidence type="ECO:0000313" key="3">
    <source>
        <dbReference type="EMBL" id="KAA9085336.1"/>
    </source>
</evidence>
<dbReference type="Proteomes" id="UP000327039">
    <property type="component" value="Unassembled WGS sequence"/>
</dbReference>
<dbReference type="InterPro" id="IPR007569">
    <property type="entry name" value="DUF559"/>
</dbReference>
<dbReference type="SUPFAM" id="SSF52980">
    <property type="entry name" value="Restriction endonuclease-like"/>
    <property type="match status" value="1"/>
</dbReference>
<dbReference type="Pfam" id="PF04480">
    <property type="entry name" value="DUF559"/>
    <property type="match status" value="1"/>
</dbReference>
<reference evidence="4" key="1">
    <citation type="submission" date="2019-09" db="EMBL/GenBank/DDBJ databases">
        <title>Mumia zhuanghuii sp. nov. isolated from the intestinal contents of plateau pika (Ochotona curzoniae) in the Qinghai-Tibet plateau of China.</title>
        <authorList>
            <person name="Tian Z."/>
        </authorList>
    </citation>
    <scope>NUCLEOTIDE SEQUENCE [LARGE SCALE GENOMIC DNA]</scope>
    <source>
        <strain evidence="4">DSM 25564</strain>
    </source>
</reference>
<dbReference type="InterPro" id="IPR025159">
    <property type="entry name" value="AbiEi_N"/>
</dbReference>
<evidence type="ECO:0000259" key="1">
    <source>
        <dbReference type="Pfam" id="PF04480"/>
    </source>
</evidence>
<dbReference type="Gene3D" id="3.40.960.10">
    <property type="entry name" value="VSR Endonuclease"/>
    <property type="match status" value="1"/>
</dbReference>
<name>A0A5J5IPJ5_9MICO</name>
<sequence>MCEAPSIFTTRQLRDDGLSRREIADAVGSGRLERMRIGMYAASGACDAARGVAAHGGRMACVTAARHHGLWVLDDDDASHVWLREGQRAHHDSNCGCIEHWDHDQREAPTGPLPLRQVLRQILGCRGAETFFVTLESALRLGRLTRDDLRWLRQRSNAWGREALRLARSDADSGLESLLRWRLRRHGLRVRTQVSVYGVGRVDALIGDRLIVEVDGRDNHDGPSLRHKDLVRDAAAAAWGYTSLRFDYSHIVHDWDLVEAAILGALDRGSATRLSAAMQGFDRDTPPVARG</sequence>
<accession>A0A5J5IPJ5</accession>
<feature type="domain" description="AbiEi antitoxin N-terminal" evidence="2">
    <location>
        <begin position="6"/>
        <end position="41"/>
    </location>
</feature>
<dbReference type="OrthoDB" id="2594539at2"/>
<gene>
    <name evidence="3" type="ORF">F6B42_12770</name>
</gene>
<proteinExistence type="predicted"/>